<evidence type="ECO:0000313" key="1">
    <source>
        <dbReference type="EMBL" id="KAL0190826.1"/>
    </source>
</evidence>
<feature type="non-terminal residue" evidence="1">
    <location>
        <position position="1"/>
    </location>
</feature>
<name>A0ABD0QX63_CIRMR</name>
<comment type="caution">
    <text evidence="1">The sequence shown here is derived from an EMBL/GenBank/DDBJ whole genome shotgun (WGS) entry which is preliminary data.</text>
</comment>
<evidence type="ECO:0000313" key="2">
    <source>
        <dbReference type="Proteomes" id="UP001529510"/>
    </source>
</evidence>
<dbReference type="PANTHER" id="PTHR37984">
    <property type="entry name" value="PROTEIN CBG26694"/>
    <property type="match status" value="1"/>
</dbReference>
<dbReference type="InterPro" id="IPR050951">
    <property type="entry name" value="Retrovirus_Pol_polyprotein"/>
</dbReference>
<dbReference type="Gene3D" id="3.30.420.10">
    <property type="entry name" value="Ribonuclease H-like superfamily/Ribonuclease H"/>
    <property type="match status" value="1"/>
</dbReference>
<dbReference type="SUPFAM" id="SSF53098">
    <property type="entry name" value="Ribonuclease H-like"/>
    <property type="match status" value="1"/>
</dbReference>
<sequence length="78" mass="8560">LRQPWSHIGIDFATDLPASNSFTTILAAVDRFSKTCKLIPLKGLPTALETAEALFNNIFRHFGIPEDIVSESLNSFPG</sequence>
<gene>
    <name evidence="1" type="ORF">M9458_013524</name>
</gene>
<proteinExistence type="predicted"/>
<keyword evidence="2" id="KW-1185">Reference proteome</keyword>
<dbReference type="InterPro" id="IPR036397">
    <property type="entry name" value="RNaseH_sf"/>
</dbReference>
<dbReference type="PANTHER" id="PTHR37984:SF5">
    <property type="entry name" value="PROTEIN NYNRIN-LIKE"/>
    <property type="match status" value="1"/>
</dbReference>
<protein>
    <recommendedName>
        <fullName evidence="3">Integrase catalytic domain-containing protein</fullName>
    </recommendedName>
</protein>
<organism evidence="1 2">
    <name type="scientific">Cirrhinus mrigala</name>
    <name type="common">Mrigala</name>
    <dbReference type="NCBI Taxonomy" id="683832"/>
    <lineage>
        <taxon>Eukaryota</taxon>
        <taxon>Metazoa</taxon>
        <taxon>Chordata</taxon>
        <taxon>Craniata</taxon>
        <taxon>Vertebrata</taxon>
        <taxon>Euteleostomi</taxon>
        <taxon>Actinopterygii</taxon>
        <taxon>Neopterygii</taxon>
        <taxon>Teleostei</taxon>
        <taxon>Ostariophysi</taxon>
        <taxon>Cypriniformes</taxon>
        <taxon>Cyprinidae</taxon>
        <taxon>Labeoninae</taxon>
        <taxon>Labeonini</taxon>
        <taxon>Cirrhinus</taxon>
    </lineage>
</organism>
<dbReference type="InterPro" id="IPR012337">
    <property type="entry name" value="RNaseH-like_sf"/>
</dbReference>
<feature type="non-terminal residue" evidence="1">
    <location>
        <position position="78"/>
    </location>
</feature>
<dbReference type="EMBL" id="JAMKFB020000006">
    <property type="protein sequence ID" value="KAL0190826.1"/>
    <property type="molecule type" value="Genomic_DNA"/>
</dbReference>
<accession>A0ABD0QX63</accession>
<dbReference type="AlphaFoldDB" id="A0ABD0QX63"/>
<evidence type="ECO:0008006" key="3">
    <source>
        <dbReference type="Google" id="ProtNLM"/>
    </source>
</evidence>
<reference evidence="1 2" key="1">
    <citation type="submission" date="2024-05" db="EMBL/GenBank/DDBJ databases">
        <title>Genome sequencing and assembly of Indian major carp, Cirrhinus mrigala (Hamilton, 1822).</title>
        <authorList>
            <person name="Mohindra V."/>
            <person name="Chowdhury L.M."/>
            <person name="Lal K."/>
            <person name="Jena J.K."/>
        </authorList>
    </citation>
    <scope>NUCLEOTIDE SEQUENCE [LARGE SCALE GENOMIC DNA]</scope>
    <source>
        <strain evidence="1">CM1030</strain>
        <tissue evidence="1">Blood</tissue>
    </source>
</reference>
<dbReference type="Proteomes" id="UP001529510">
    <property type="component" value="Unassembled WGS sequence"/>
</dbReference>